<dbReference type="InterPro" id="IPR036389">
    <property type="entry name" value="RNase_III_sf"/>
</dbReference>
<dbReference type="Gene3D" id="1.10.1520.10">
    <property type="entry name" value="Ribonuclease III domain"/>
    <property type="match status" value="1"/>
</dbReference>
<dbReference type="PANTHER" id="PTHR28160">
    <property type="entry name" value="54S RIBOSOMAL PROTEIN L15, MITOCHONDRIAL"/>
    <property type="match status" value="1"/>
</dbReference>
<protein>
    <recommendedName>
        <fullName evidence="1">RNase III domain-containing protein</fullName>
    </recommendedName>
</protein>
<dbReference type="EMBL" id="CAJPDR010000015">
    <property type="protein sequence ID" value="CAF9906080.1"/>
    <property type="molecule type" value="Genomic_DNA"/>
</dbReference>
<dbReference type="GO" id="GO:0004525">
    <property type="term" value="F:ribonuclease III activity"/>
    <property type="evidence" value="ECO:0007669"/>
    <property type="project" value="InterPro"/>
</dbReference>
<evidence type="ECO:0000259" key="1">
    <source>
        <dbReference type="Pfam" id="PF14622"/>
    </source>
</evidence>
<dbReference type="OrthoDB" id="2281895at2759"/>
<dbReference type="AlphaFoldDB" id="A0A8H3I7E4"/>
<accession>A0A8H3I7E4</accession>
<evidence type="ECO:0000313" key="3">
    <source>
        <dbReference type="Proteomes" id="UP000664203"/>
    </source>
</evidence>
<dbReference type="FunFam" id="1.10.1520.10:FF:000018">
    <property type="entry name" value="RNase III domain protein"/>
    <property type="match status" value="1"/>
</dbReference>
<gene>
    <name evidence="2" type="ORF">ALECFALPRED_001962</name>
</gene>
<organism evidence="2 3">
    <name type="scientific">Alectoria fallacina</name>
    <dbReference type="NCBI Taxonomy" id="1903189"/>
    <lineage>
        <taxon>Eukaryota</taxon>
        <taxon>Fungi</taxon>
        <taxon>Dikarya</taxon>
        <taxon>Ascomycota</taxon>
        <taxon>Pezizomycotina</taxon>
        <taxon>Lecanoromycetes</taxon>
        <taxon>OSLEUM clade</taxon>
        <taxon>Lecanoromycetidae</taxon>
        <taxon>Lecanorales</taxon>
        <taxon>Lecanorineae</taxon>
        <taxon>Parmeliaceae</taxon>
        <taxon>Alectoria</taxon>
    </lineage>
</organism>
<comment type="caution">
    <text evidence="2">The sequence shown here is derived from an EMBL/GenBank/DDBJ whole genome shotgun (WGS) entry which is preliminary data.</text>
</comment>
<dbReference type="Proteomes" id="UP000664203">
    <property type="component" value="Unassembled WGS sequence"/>
</dbReference>
<dbReference type="CDD" id="cd00593">
    <property type="entry name" value="RIBOc"/>
    <property type="match status" value="1"/>
</dbReference>
<dbReference type="GO" id="GO:0006396">
    <property type="term" value="P:RNA processing"/>
    <property type="evidence" value="ECO:0007669"/>
    <property type="project" value="InterPro"/>
</dbReference>
<dbReference type="SUPFAM" id="SSF69065">
    <property type="entry name" value="RNase III domain-like"/>
    <property type="match status" value="1"/>
</dbReference>
<feature type="domain" description="RNase III" evidence="1">
    <location>
        <begin position="42"/>
        <end position="188"/>
    </location>
</feature>
<evidence type="ECO:0000313" key="2">
    <source>
        <dbReference type="EMBL" id="CAF9906080.1"/>
    </source>
</evidence>
<dbReference type="InterPro" id="IPR040030">
    <property type="entry name" value="Ribosomal_mL57"/>
</dbReference>
<dbReference type="GO" id="GO:0005762">
    <property type="term" value="C:mitochondrial large ribosomal subunit"/>
    <property type="evidence" value="ECO:0007669"/>
    <property type="project" value="InterPro"/>
</dbReference>
<dbReference type="PANTHER" id="PTHR28160:SF1">
    <property type="entry name" value="LARGE RIBOSOMAL SUBUNIT PROTEIN ML57"/>
    <property type="match status" value="1"/>
</dbReference>
<proteinExistence type="predicted"/>
<dbReference type="GO" id="GO:0032543">
    <property type="term" value="P:mitochondrial translation"/>
    <property type="evidence" value="ECO:0007669"/>
    <property type="project" value="InterPro"/>
</dbReference>
<reference evidence="2" key="1">
    <citation type="submission" date="2021-03" db="EMBL/GenBank/DDBJ databases">
        <authorList>
            <person name="Tagirdzhanova G."/>
        </authorList>
    </citation>
    <scope>NUCLEOTIDE SEQUENCE</scope>
</reference>
<dbReference type="Pfam" id="PF14622">
    <property type="entry name" value="Ribonucleas_3_3"/>
    <property type="match status" value="1"/>
</dbReference>
<sequence length="193" mass="21586">MAPVRSKPPVANYDFAVNEDPERLDKVYDRVLGAEGYKMLTDEVKWLAITHKSFDHGRRGFNDRLIYLGKRIVHLQTSLALFHGSSATPFPETQDHYGREPFRHPALDGLAGVSVENKYQILKKERMAQLADKYGLDSVVRWKPKSMNMKGSGLPTIISEALYAIVGAVALQKGGEVANKVVKERILLPLGLQ</sequence>
<dbReference type="InterPro" id="IPR000999">
    <property type="entry name" value="RNase_III_dom"/>
</dbReference>
<dbReference type="GO" id="GO:0003735">
    <property type="term" value="F:structural constituent of ribosome"/>
    <property type="evidence" value="ECO:0007669"/>
    <property type="project" value="InterPro"/>
</dbReference>
<keyword evidence="3" id="KW-1185">Reference proteome</keyword>
<name>A0A8H3I7E4_9LECA</name>